<dbReference type="PANTHER" id="PTHR38479">
    <property type="entry name" value="LMO0824 PROTEIN"/>
    <property type="match status" value="1"/>
</dbReference>
<gene>
    <name evidence="1" type="ORF">EGT74_09000</name>
</gene>
<keyword evidence="1" id="KW-0238">DNA-binding</keyword>
<dbReference type="PANTHER" id="PTHR38479:SF2">
    <property type="entry name" value="WINGED HELIX DNA-BINDING DOMAIN-CONTAINING PROTEIN"/>
    <property type="match status" value="1"/>
</dbReference>
<evidence type="ECO:0000313" key="1">
    <source>
        <dbReference type="EMBL" id="RPE13633.1"/>
    </source>
</evidence>
<keyword evidence="2" id="KW-1185">Reference proteome</keyword>
<accession>A0A3N4PXT4</accession>
<dbReference type="GO" id="GO:0003677">
    <property type="term" value="F:DNA binding"/>
    <property type="evidence" value="ECO:0007669"/>
    <property type="project" value="UniProtKB-KW"/>
</dbReference>
<reference evidence="1 2" key="1">
    <citation type="submission" date="2018-11" db="EMBL/GenBank/DDBJ databases">
        <title>Chitinophaga lutea sp.nov., isolate from arsenic contaminated soil.</title>
        <authorList>
            <person name="Zong Y."/>
        </authorList>
    </citation>
    <scope>NUCLEOTIDE SEQUENCE [LARGE SCALE GENOMIC DNA]</scope>
    <source>
        <strain evidence="1 2">ZY74</strain>
    </source>
</reference>
<proteinExistence type="predicted"/>
<organism evidence="1 2">
    <name type="scientific">Chitinophaga lutea</name>
    <dbReference type="NCBI Taxonomy" id="2488634"/>
    <lineage>
        <taxon>Bacteria</taxon>
        <taxon>Pseudomonadati</taxon>
        <taxon>Bacteroidota</taxon>
        <taxon>Chitinophagia</taxon>
        <taxon>Chitinophagales</taxon>
        <taxon>Chitinophagaceae</taxon>
        <taxon>Chitinophaga</taxon>
    </lineage>
</organism>
<protein>
    <submittedName>
        <fullName evidence="1">Winged helix DNA-binding domain-containing protein</fullName>
    </submittedName>
</protein>
<dbReference type="Pfam" id="PF06224">
    <property type="entry name" value="AlkZ-like"/>
    <property type="match status" value="1"/>
</dbReference>
<dbReference type="Proteomes" id="UP000278351">
    <property type="component" value="Unassembled WGS sequence"/>
</dbReference>
<evidence type="ECO:0000313" key="2">
    <source>
        <dbReference type="Proteomes" id="UP000278351"/>
    </source>
</evidence>
<dbReference type="InterPro" id="IPR009351">
    <property type="entry name" value="AlkZ-like"/>
</dbReference>
<sequence>MDIGSAMKTDVMTAKEIIALRLLNQFISHSPAKTAREAVLQLCAMQGQDYAGTKWSIGLRVPGLTDEAVDDALAAKEIIRISSLRGTIHFIAPEDVRWIGRLIQPRMISAFASVFKSYGLDETQIRKSHDVIRKTLEGGKQLSRDELKAALEKKKIDTSGHRMNSFISRAGTDLVICCAPRRGKEFTYALLDEWLPVDKKANNEETLSTLALRYLSGHGPATVQDFAYWCGETLTAAKAAILALGNEVEKITAGGKEYWMKPVTASPPSTPGMLLLPGFDEYYTGYADRSLLAREAELKKLTPPNGILQPIVVNNGKIKGNWKRTVKKNTLQLEAIPFTSFSDTQKKAMTKRSKDFSRFMGLPVEWI</sequence>
<dbReference type="EMBL" id="RPDH01000001">
    <property type="protein sequence ID" value="RPE13633.1"/>
    <property type="molecule type" value="Genomic_DNA"/>
</dbReference>
<dbReference type="AlphaFoldDB" id="A0A3N4PXT4"/>
<name>A0A3N4PXT4_9BACT</name>
<comment type="caution">
    <text evidence="1">The sequence shown here is derived from an EMBL/GenBank/DDBJ whole genome shotgun (WGS) entry which is preliminary data.</text>
</comment>